<reference evidence="5 6" key="1">
    <citation type="journal article" date="2011" name="Science">
        <title>The Selaginella genome identifies genetic changes associated with the evolution of vascular plants.</title>
        <authorList>
            <person name="Banks J.A."/>
            <person name="Nishiyama T."/>
            <person name="Hasebe M."/>
            <person name="Bowman J.L."/>
            <person name="Gribskov M."/>
            <person name="dePamphilis C."/>
            <person name="Albert V.A."/>
            <person name="Aono N."/>
            <person name="Aoyama T."/>
            <person name="Ambrose B.A."/>
            <person name="Ashton N.W."/>
            <person name="Axtell M.J."/>
            <person name="Barker E."/>
            <person name="Barker M.S."/>
            <person name="Bennetzen J.L."/>
            <person name="Bonawitz N.D."/>
            <person name="Chapple C."/>
            <person name="Cheng C."/>
            <person name="Correa L.G."/>
            <person name="Dacre M."/>
            <person name="DeBarry J."/>
            <person name="Dreyer I."/>
            <person name="Elias M."/>
            <person name="Engstrom E.M."/>
            <person name="Estelle M."/>
            <person name="Feng L."/>
            <person name="Finet C."/>
            <person name="Floyd S.K."/>
            <person name="Frommer W.B."/>
            <person name="Fujita T."/>
            <person name="Gramzow L."/>
            <person name="Gutensohn M."/>
            <person name="Harholt J."/>
            <person name="Hattori M."/>
            <person name="Heyl A."/>
            <person name="Hirai T."/>
            <person name="Hiwatashi Y."/>
            <person name="Ishikawa M."/>
            <person name="Iwata M."/>
            <person name="Karol K.G."/>
            <person name="Koehler B."/>
            <person name="Kolukisaoglu U."/>
            <person name="Kubo M."/>
            <person name="Kurata T."/>
            <person name="Lalonde S."/>
            <person name="Li K."/>
            <person name="Li Y."/>
            <person name="Litt A."/>
            <person name="Lyons E."/>
            <person name="Manning G."/>
            <person name="Maruyama T."/>
            <person name="Michael T.P."/>
            <person name="Mikami K."/>
            <person name="Miyazaki S."/>
            <person name="Morinaga S."/>
            <person name="Murata T."/>
            <person name="Mueller-Roeber B."/>
            <person name="Nelson D.R."/>
            <person name="Obara M."/>
            <person name="Oguri Y."/>
            <person name="Olmstead R.G."/>
            <person name="Onodera N."/>
            <person name="Petersen B.L."/>
            <person name="Pils B."/>
            <person name="Prigge M."/>
            <person name="Rensing S.A."/>
            <person name="Riano-Pachon D.M."/>
            <person name="Roberts A.W."/>
            <person name="Sato Y."/>
            <person name="Scheller H.V."/>
            <person name="Schulz B."/>
            <person name="Schulz C."/>
            <person name="Shakirov E.V."/>
            <person name="Shibagaki N."/>
            <person name="Shinohara N."/>
            <person name="Shippen D.E."/>
            <person name="Soerensen I."/>
            <person name="Sotooka R."/>
            <person name="Sugimoto N."/>
            <person name="Sugita M."/>
            <person name="Sumikawa N."/>
            <person name="Tanurdzic M."/>
            <person name="Theissen G."/>
            <person name="Ulvskov P."/>
            <person name="Wakazuki S."/>
            <person name="Weng J.K."/>
            <person name="Willats W.W."/>
            <person name="Wipf D."/>
            <person name="Wolf P.G."/>
            <person name="Yang L."/>
            <person name="Zimmer A.D."/>
            <person name="Zhu Q."/>
            <person name="Mitros T."/>
            <person name="Hellsten U."/>
            <person name="Loque D."/>
            <person name="Otillar R."/>
            <person name="Salamov A."/>
            <person name="Schmutz J."/>
            <person name="Shapiro H."/>
            <person name="Lindquist E."/>
            <person name="Lucas S."/>
            <person name="Rokhsar D."/>
            <person name="Grigoriev I.V."/>
        </authorList>
    </citation>
    <scope>NUCLEOTIDE SEQUENCE [LARGE SCALE GENOMIC DNA]</scope>
</reference>
<keyword evidence="5" id="KW-0969">Cilium</keyword>
<name>D8RGC0_SELML</name>
<evidence type="ECO:0000313" key="6">
    <source>
        <dbReference type="Proteomes" id="UP000001514"/>
    </source>
</evidence>
<evidence type="ECO:0000256" key="3">
    <source>
        <dbReference type="ARBA" id="ARBA00023212"/>
    </source>
</evidence>
<dbReference type="Pfam" id="PF13516">
    <property type="entry name" value="LRR_6"/>
    <property type="match status" value="4"/>
</dbReference>
<dbReference type="HOGENOM" id="CLU_029623_1_2_1"/>
<protein>
    <submittedName>
        <fullName evidence="5">Flagellar associated protein 155</fullName>
    </submittedName>
</protein>
<dbReference type="InterPro" id="IPR052410">
    <property type="entry name" value="DRC5"/>
</dbReference>
<feature type="compositionally biased region" description="Low complexity" evidence="4">
    <location>
        <begin position="19"/>
        <end position="29"/>
    </location>
</feature>
<organism evidence="6">
    <name type="scientific">Selaginella moellendorffii</name>
    <name type="common">Spikemoss</name>
    <dbReference type="NCBI Taxonomy" id="88036"/>
    <lineage>
        <taxon>Eukaryota</taxon>
        <taxon>Viridiplantae</taxon>
        <taxon>Streptophyta</taxon>
        <taxon>Embryophyta</taxon>
        <taxon>Tracheophyta</taxon>
        <taxon>Lycopodiopsida</taxon>
        <taxon>Selaginellales</taxon>
        <taxon>Selaginellaceae</taxon>
        <taxon>Selaginella</taxon>
    </lineage>
</organism>
<keyword evidence="6" id="KW-1185">Reference proteome</keyword>
<dbReference type="Gene3D" id="3.80.10.10">
    <property type="entry name" value="Ribonuclease Inhibitor"/>
    <property type="match status" value="2"/>
</dbReference>
<proteinExistence type="predicted"/>
<dbReference type="Proteomes" id="UP000001514">
    <property type="component" value="Unassembled WGS sequence"/>
</dbReference>
<dbReference type="GO" id="GO:0005856">
    <property type="term" value="C:cytoskeleton"/>
    <property type="evidence" value="ECO:0007669"/>
    <property type="project" value="UniProtKB-SubCell"/>
</dbReference>
<dbReference type="InterPro" id="IPR001611">
    <property type="entry name" value="Leu-rich_rpt"/>
</dbReference>
<dbReference type="KEGG" id="smo:SELMODRAFT_450286"/>
<accession>D8RGC0</accession>
<dbReference type="InterPro" id="IPR032675">
    <property type="entry name" value="LRR_dom_sf"/>
</dbReference>
<dbReference type="EMBL" id="GL377578">
    <property type="protein sequence ID" value="EFJ29011.1"/>
    <property type="molecule type" value="Genomic_DNA"/>
</dbReference>
<keyword evidence="3" id="KW-0206">Cytoskeleton</keyword>
<feature type="compositionally biased region" description="Low complexity" evidence="4">
    <location>
        <begin position="1"/>
        <end position="11"/>
    </location>
</feature>
<evidence type="ECO:0000256" key="2">
    <source>
        <dbReference type="ARBA" id="ARBA00022490"/>
    </source>
</evidence>
<dbReference type="PANTHER" id="PTHR24107:SF20">
    <property type="entry name" value="DYNEIN REGULATORY COMPLEX SUBUNIT 5"/>
    <property type="match status" value="1"/>
</dbReference>
<comment type="subcellular location">
    <subcellularLocation>
        <location evidence="1">Cytoplasm</location>
        <location evidence="1">Cytoskeleton</location>
    </subcellularLocation>
</comment>
<feature type="region of interest" description="Disordered" evidence="4">
    <location>
        <begin position="1"/>
        <end position="48"/>
    </location>
</feature>
<sequence length="445" mass="48940">MADSSNTTTPAPSAPTPTPTTSSITTNISKPATPRSRESSESAGSDGGRPRGYIATRFFRPSLVDLCIPVMAANFLCFPTFGYISLDLRPKVVTLLPLDLPLDLAAYLIYEDEYWERRSRLHWSNSDIAAHGRSWKQLFFERYFSDALESFDPTCSEESALTNMLHICAQYIHNLIIYQLPSRLNISVFLVPLASQIETLKIEYGSRNVGMEYDKLRFGMKTSDCRSVSAALRVSLALSELTLSYNLIDDKKVEILVNGMAANPTIVHLDLSHNYISDAGVIEIMRLMSADKSVLTVLNLCNNCITTQGAINIAETLKTNSVLLYINLRHNSILDEGGQVIFEALYINNTLERLSLSSCQLGELSVAALTRLLHNPKSGLNGVDVSSNKGIGESGGNAILAALEAGKIMKEMNLEFSGIDDKVQMSISKLLAAKCVPEAKQYSYE</sequence>
<dbReference type="Gramene" id="EFJ29011">
    <property type="protein sequence ID" value="EFJ29011"/>
    <property type="gene ID" value="SELMODRAFT_450286"/>
</dbReference>
<keyword evidence="2" id="KW-0963">Cytoplasm</keyword>
<dbReference type="eggNOG" id="KOG0619">
    <property type="taxonomic scope" value="Eukaryota"/>
</dbReference>
<dbReference type="PANTHER" id="PTHR24107">
    <property type="entry name" value="YNEIN REGULATORY COMPLEX SUBUNIT 5"/>
    <property type="match status" value="1"/>
</dbReference>
<dbReference type="InParanoid" id="D8RGC0"/>
<dbReference type="SUPFAM" id="SSF52047">
    <property type="entry name" value="RNI-like"/>
    <property type="match status" value="1"/>
</dbReference>
<evidence type="ECO:0000313" key="5">
    <source>
        <dbReference type="EMBL" id="EFJ29011.1"/>
    </source>
</evidence>
<dbReference type="OMA" id="PVCHVAR"/>
<dbReference type="SMART" id="SM00368">
    <property type="entry name" value="LRR_RI"/>
    <property type="match status" value="5"/>
</dbReference>
<keyword evidence="5" id="KW-0966">Cell projection</keyword>
<gene>
    <name evidence="5" type="primary">FAP155</name>
    <name evidence="5" type="ORF">SELMODRAFT_450286</name>
</gene>
<dbReference type="AlphaFoldDB" id="D8RGC0"/>
<evidence type="ECO:0000256" key="1">
    <source>
        <dbReference type="ARBA" id="ARBA00004245"/>
    </source>
</evidence>
<keyword evidence="5" id="KW-0282">Flagellum</keyword>
<evidence type="ECO:0000256" key="4">
    <source>
        <dbReference type="SAM" id="MobiDB-lite"/>
    </source>
</evidence>